<comment type="subcellular location">
    <subcellularLocation>
        <location evidence="5">Cytoplasm</location>
    </subcellularLocation>
</comment>
<dbReference type="InterPro" id="IPR050680">
    <property type="entry name" value="YpeA/RimI_acetyltransf"/>
</dbReference>
<dbReference type="Pfam" id="PF00583">
    <property type="entry name" value="Acetyltransf_1"/>
    <property type="match status" value="1"/>
</dbReference>
<dbReference type="HAMAP" id="MF_02210">
    <property type="entry name" value="RimI"/>
    <property type="match status" value="1"/>
</dbReference>
<comment type="function">
    <text evidence="5">Acetylates the N-terminal alanine of ribosomal protein bS18.</text>
</comment>
<reference evidence="7 8" key="1">
    <citation type="submission" date="2017-07" db="EMBL/GenBank/DDBJ databases">
        <title>Annotated genome sequence of Bacterioplanes sanyensis isolated from Red Sea.</title>
        <authorList>
            <person name="Rehman Z.U."/>
        </authorList>
    </citation>
    <scope>NUCLEOTIDE SEQUENCE [LARGE SCALE GENOMIC DNA]</scope>
    <source>
        <strain evidence="7 8">NV9</strain>
    </source>
</reference>
<dbReference type="PANTHER" id="PTHR43420:SF12">
    <property type="entry name" value="N-ACETYLTRANSFERASE DOMAIN-CONTAINING PROTEIN"/>
    <property type="match status" value="1"/>
</dbReference>
<feature type="binding site" evidence="5">
    <location>
        <begin position="78"/>
        <end position="80"/>
    </location>
    <ligand>
        <name>acetyl-CoA</name>
        <dbReference type="ChEBI" id="CHEBI:57288"/>
    </ligand>
</feature>
<proteinExistence type="inferred from homology"/>
<name>A0A222FFC4_9GAMM</name>
<dbReference type="Gene3D" id="3.40.630.30">
    <property type="match status" value="1"/>
</dbReference>
<dbReference type="SUPFAM" id="SSF55729">
    <property type="entry name" value="Acyl-CoA N-acyltransferases (Nat)"/>
    <property type="match status" value="1"/>
</dbReference>
<dbReference type="EMBL" id="CP022530">
    <property type="protein sequence ID" value="ASP37332.1"/>
    <property type="molecule type" value="Genomic_DNA"/>
</dbReference>
<keyword evidence="3 5" id="KW-0808">Transferase</keyword>
<evidence type="ECO:0000256" key="2">
    <source>
        <dbReference type="ARBA" id="ARBA00022490"/>
    </source>
</evidence>
<comment type="caution">
    <text evidence="5">Lacks conserved residue(s) required for the propagation of feature annotation.</text>
</comment>
<accession>A0A222FFC4</accession>
<feature type="active site" description="Proton donor" evidence="5">
    <location>
        <position position="124"/>
    </location>
</feature>
<dbReference type="NCBIfam" id="TIGR01575">
    <property type="entry name" value="rimI"/>
    <property type="match status" value="1"/>
</dbReference>
<dbReference type="GO" id="GO:0005737">
    <property type="term" value="C:cytoplasm"/>
    <property type="evidence" value="ECO:0007669"/>
    <property type="project" value="UniProtKB-SubCell"/>
</dbReference>
<feature type="active site" description="Proton acceptor" evidence="5">
    <location>
        <position position="112"/>
    </location>
</feature>
<dbReference type="PANTHER" id="PTHR43420">
    <property type="entry name" value="ACETYLTRANSFERASE"/>
    <property type="match status" value="1"/>
</dbReference>
<dbReference type="InterPro" id="IPR000182">
    <property type="entry name" value="GNAT_dom"/>
</dbReference>
<dbReference type="InterPro" id="IPR043690">
    <property type="entry name" value="RimI"/>
</dbReference>
<dbReference type="EC" id="2.3.1.266" evidence="5"/>
<dbReference type="InterPro" id="IPR006464">
    <property type="entry name" value="AcTrfase_RimI/Ard1"/>
</dbReference>
<dbReference type="GO" id="GO:0008999">
    <property type="term" value="F:protein-N-terminal-alanine acetyltransferase activity"/>
    <property type="evidence" value="ECO:0007669"/>
    <property type="project" value="UniProtKB-UniRule"/>
</dbReference>
<keyword evidence="4 5" id="KW-0012">Acyltransferase</keyword>
<organism evidence="7 8">
    <name type="scientific">Bacterioplanes sanyensis</name>
    <dbReference type="NCBI Taxonomy" id="1249553"/>
    <lineage>
        <taxon>Bacteria</taxon>
        <taxon>Pseudomonadati</taxon>
        <taxon>Pseudomonadota</taxon>
        <taxon>Gammaproteobacteria</taxon>
        <taxon>Oceanospirillales</taxon>
        <taxon>Oceanospirillaceae</taxon>
        <taxon>Bacterioplanes</taxon>
    </lineage>
</organism>
<evidence type="ECO:0000256" key="4">
    <source>
        <dbReference type="ARBA" id="ARBA00023315"/>
    </source>
</evidence>
<evidence type="ECO:0000256" key="3">
    <source>
        <dbReference type="ARBA" id="ARBA00022679"/>
    </source>
</evidence>
<keyword evidence="2 5" id="KW-0963">Cytoplasm</keyword>
<sequence>MASTSHSPGTVNMRLAHMDELAAIMDIERRAHSHPWSEAVMVQYLQRPASVWVLQQGGALLGHAVIRVIAGEGELLTIAVDPKHHGQGFGQQLLRAVLQQFIQQGAEQCFLEVRRSNTPAIDLYERVGFACAGVRKDYYPSAHGREDALIYCLDLRGYDDLV</sequence>
<feature type="binding site" evidence="5">
    <location>
        <position position="117"/>
    </location>
    <ligand>
        <name>acetyl-CoA</name>
        <dbReference type="ChEBI" id="CHEBI:57288"/>
    </ligand>
</feature>
<comment type="similarity">
    <text evidence="1 5">Belongs to the acetyltransferase family. RimI subfamily.</text>
</comment>
<feature type="domain" description="N-acetyltransferase" evidence="6">
    <location>
        <begin position="11"/>
        <end position="156"/>
    </location>
</feature>
<dbReference type="KEGG" id="bsan:CHH28_00930"/>
<evidence type="ECO:0000313" key="8">
    <source>
        <dbReference type="Proteomes" id="UP000202440"/>
    </source>
</evidence>
<evidence type="ECO:0000259" key="6">
    <source>
        <dbReference type="PROSITE" id="PS51186"/>
    </source>
</evidence>
<evidence type="ECO:0000313" key="7">
    <source>
        <dbReference type="EMBL" id="ASP37332.1"/>
    </source>
</evidence>
<comment type="catalytic activity">
    <reaction evidence="5">
        <text>N-terminal L-alanyl-[ribosomal protein bS18] + acetyl-CoA = N-terminal N(alpha)-acetyl-L-alanyl-[ribosomal protein bS18] + CoA + H(+)</text>
        <dbReference type="Rhea" id="RHEA:43756"/>
        <dbReference type="Rhea" id="RHEA-COMP:10676"/>
        <dbReference type="Rhea" id="RHEA-COMP:10677"/>
        <dbReference type="ChEBI" id="CHEBI:15378"/>
        <dbReference type="ChEBI" id="CHEBI:57287"/>
        <dbReference type="ChEBI" id="CHEBI:57288"/>
        <dbReference type="ChEBI" id="CHEBI:64718"/>
        <dbReference type="ChEBI" id="CHEBI:83683"/>
        <dbReference type="EC" id="2.3.1.266"/>
    </reaction>
</comment>
<keyword evidence="8" id="KW-1185">Reference proteome</keyword>
<dbReference type="PROSITE" id="PS51186">
    <property type="entry name" value="GNAT"/>
    <property type="match status" value="1"/>
</dbReference>
<dbReference type="CDD" id="cd04301">
    <property type="entry name" value="NAT_SF"/>
    <property type="match status" value="1"/>
</dbReference>
<evidence type="ECO:0000256" key="1">
    <source>
        <dbReference type="ARBA" id="ARBA00005395"/>
    </source>
</evidence>
<evidence type="ECO:0000256" key="5">
    <source>
        <dbReference type="HAMAP-Rule" id="MF_02210"/>
    </source>
</evidence>
<gene>
    <name evidence="5 7" type="primary">rimI</name>
    <name evidence="7" type="ORF">CHH28_00930</name>
</gene>
<dbReference type="Proteomes" id="UP000202440">
    <property type="component" value="Chromosome"/>
</dbReference>
<dbReference type="AlphaFoldDB" id="A0A222FFC4"/>
<dbReference type="InterPro" id="IPR016181">
    <property type="entry name" value="Acyl_CoA_acyltransferase"/>
</dbReference>
<protein>
    <recommendedName>
        <fullName evidence="5">[Ribosomal protein bS18]-alanine N-acetyltransferase</fullName>
        <ecNumber evidence="5">2.3.1.266</ecNumber>
    </recommendedName>
</protein>